<dbReference type="Pfam" id="PF00072">
    <property type="entry name" value="Response_reg"/>
    <property type="match status" value="1"/>
</dbReference>
<keyword evidence="8" id="KW-1185">Reference proteome</keyword>
<evidence type="ECO:0000313" key="7">
    <source>
        <dbReference type="Proteomes" id="UP000028042"/>
    </source>
</evidence>
<accession>A0A0H3J020</accession>
<reference evidence="6 7" key="3">
    <citation type="journal article" name="Genome Announc.">
        <title>Improved Draft Genome Sequence of Clostridium pasteurianum Strain ATCC 6013 (DSM 525) Using a Hybrid Next-Generation Sequencing Approach.</title>
        <authorList>
            <person name="Pyne M.E."/>
            <person name="Utturkar S."/>
            <person name="Brown S.D."/>
            <person name="Moo-Young M."/>
            <person name="Chung D.A."/>
            <person name="Chou C.P."/>
        </authorList>
    </citation>
    <scope>NUCLEOTIDE SEQUENCE [LARGE SCALE GENOMIC DNA]</scope>
    <source>
        <strain evidence="6 7">ATCC 6013</strain>
    </source>
</reference>
<reference evidence="5 8" key="1">
    <citation type="journal article" date="2015" name="Genome Announc.">
        <title>Complete Genome Sequence of the Nitrogen-Fixing and Solvent-Producing Clostridium pasteurianum DSM 525.</title>
        <authorList>
            <person name="Poehlein A."/>
            <person name="Grosse-Honebrink A."/>
            <person name="Zhang Y."/>
            <person name="Minton N.P."/>
            <person name="Daniel R."/>
        </authorList>
    </citation>
    <scope>NUCLEOTIDE SEQUENCE [LARGE SCALE GENOMIC DNA]</scope>
    <source>
        <strain evidence="5">DSM 525</strain>
        <strain evidence="8">DSM 525 / ATCC 6013</strain>
    </source>
</reference>
<dbReference type="InterPro" id="IPR013972">
    <property type="entry name" value="YcbB"/>
</dbReference>
<proteinExistence type="predicted"/>
<reference evidence="6" key="2">
    <citation type="submission" date="2015-10" db="EMBL/GenBank/DDBJ databases">
        <title>Improved Draft Genome Sequence of Clostridium pasteurianum Strain ATCC 6013 (DSM 525) Using a Hybrid Next-Generation Sequencing Approach.</title>
        <authorList>
            <person name="Pyne M.E."/>
            <person name="Utturkar S.M."/>
            <person name="Brown S.D."/>
            <person name="Moo-Young M."/>
            <person name="Chung D.A."/>
            <person name="Chou P.C."/>
        </authorList>
    </citation>
    <scope>NUCLEOTIDE SEQUENCE</scope>
    <source>
        <strain evidence="6">ATCC 6013</strain>
    </source>
</reference>
<dbReference type="InterPro" id="IPR052048">
    <property type="entry name" value="ST_Response_Regulator"/>
</dbReference>
<evidence type="ECO:0000259" key="4">
    <source>
        <dbReference type="PROSITE" id="PS50110"/>
    </source>
</evidence>
<keyword evidence="3" id="KW-0597">Phosphoprotein</keyword>
<organism evidence="5 8">
    <name type="scientific">Clostridium pasteurianum DSM 525 = ATCC 6013</name>
    <dbReference type="NCBI Taxonomy" id="1262449"/>
    <lineage>
        <taxon>Bacteria</taxon>
        <taxon>Bacillati</taxon>
        <taxon>Bacillota</taxon>
        <taxon>Clostridia</taxon>
        <taxon>Eubacteriales</taxon>
        <taxon>Clostridiaceae</taxon>
        <taxon>Clostridium</taxon>
    </lineage>
</organism>
<dbReference type="InterPro" id="IPR011006">
    <property type="entry name" value="CheY-like_superfamily"/>
</dbReference>
<dbReference type="AlphaFoldDB" id="A0A0H3J020"/>
<dbReference type="PANTHER" id="PTHR43228">
    <property type="entry name" value="TWO-COMPONENT RESPONSE REGULATOR"/>
    <property type="match status" value="1"/>
</dbReference>
<dbReference type="GO" id="GO:0000160">
    <property type="term" value="P:phosphorelay signal transduction system"/>
    <property type="evidence" value="ECO:0007669"/>
    <property type="project" value="InterPro"/>
</dbReference>
<dbReference type="PROSITE" id="PS50110">
    <property type="entry name" value="RESPONSE_REGULATORY"/>
    <property type="match status" value="1"/>
</dbReference>
<dbReference type="Pfam" id="PF08664">
    <property type="entry name" value="YcbB"/>
    <property type="match status" value="1"/>
</dbReference>
<dbReference type="KEGG" id="cpae:CPAST_c10610"/>
<feature type="modified residue" description="4-aspartylphosphate" evidence="3">
    <location>
        <position position="54"/>
    </location>
</feature>
<comment type="function">
    <text evidence="2">May play the central regulatory role in sporulation. It may be an element of the effector pathway responsible for the activation of sporulation genes in response to nutritional stress. Spo0A may act in concert with spo0H (a sigma factor) to control the expression of some genes that are critical to the sporulation process.</text>
</comment>
<gene>
    <name evidence="5" type="primary">glnL</name>
    <name evidence="5" type="ORF">CLPA_c10610</name>
    <name evidence="6" type="ORF">CP6013_02091</name>
</gene>
<evidence type="ECO:0000256" key="3">
    <source>
        <dbReference type="PROSITE-ProRule" id="PRU00169"/>
    </source>
</evidence>
<dbReference type="EMBL" id="JPGY02000001">
    <property type="protein sequence ID" value="KRU12843.1"/>
    <property type="molecule type" value="Genomic_DNA"/>
</dbReference>
<dbReference type="RefSeq" id="WP_003444600.1">
    <property type="nucleotide sequence ID" value="NZ_ANZB01000005.1"/>
</dbReference>
<dbReference type="SMART" id="SM00448">
    <property type="entry name" value="REC"/>
    <property type="match status" value="1"/>
</dbReference>
<evidence type="ECO:0000313" key="8">
    <source>
        <dbReference type="Proteomes" id="UP000030905"/>
    </source>
</evidence>
<name>A0A0H3J020_CLOPA</name>
<sequence length="304" mass="34922">MNFFIVDDDEAIRSMISEIIEDYDLGNVVGQAEDGALIDIGMLNFKKVDILIIDLLMPIKDGIHTVKDFGKPLAFKIIMLSQVEDKKIIGEAYNLGIEYYITKPINRLEVIKVIEKVISNIKLEKSISDIQKTLSLLGLNKSRSSEEKPVFKNTILESAEFILTDLGMITESGSKDILDMLQYIIELDKNNSNEYEFPSLKNLFINISKKRLGKSHKEIDLKKEIKASEQRVRRAILQGLTHIASLGLTDYSNPKFEDYASKFFDFTEVRKKMMELENEILNSHIRINTKKFIKVLYMESKKNL</sequence>
<dbReference type="KEGG" id="cpat:CLPA_c10610"/>
<dbReference type="Proteomes" id="UP000028042">
    <property type="component" value="Unassembled WGS sequence"/>
</dbReference>
<dbReference type="PANTHER" id="PTHR43228:SF8">
    <property type="entry name" value="TRANSCRIPTIONAL REGULATORY PROTEIN GLNL"/>
    <property type="match status" value="1"/>
</dbReference>
<evidence type="ECO:0000256" key="2">
    <source>
        <dbReference type="ARBA" id="ARBA00024867"/>
    </source>
</evidence>
<dbReference type="GeneID" id="93073257"/>
<dbReference type="PATRIC" id="fig|1262449.3.peg.1906"/>
<dbReference type="Gene3D" id="3.40.50.2300">
    <property type="match status" value="1"/>
</dbReference>
<dbReference type="InterPro" id="IPR001789">
    <property type="entry name" value="Sig_transdc_resp-reg_receiver"/>
</dbReference>
<dbReference type="EMBL" id="CP009268">
    <property type="protein sequence ID" value="AJA51149.1"/>
    <property type="molecule type" value="Genomic_DNA"/>
</dbReference>
<evidence type="ECO:0000313" key="6">
    <source>
        <dbReference type="EMBL" id="KRU12843.1"/>
    </source>
</evidence>
<evidence type="ECO:0000313" key="5">
    <source>
        <dbReference type="EMBL" id="AJA51149.1"/>
    </source>
</evidence>
<dbReference type="eggNOG" id="COG0784">
    <property type="taxonomic scope" value="Bacteria"/>
</dbReference>
<evidence type="ECO:0000256" key="1">
    <source>
        <dbReference type="ARBA" id="ARBA00018672"/>
    </source>
</evidence>
<protein>
    <recommendedName>
        <fullName evidence="1">Stage 0 sporulation protein A homolog</fullName>
    </recommendedName>
</protein>
<dbReference type="Proteomes" id="UP000030905">
    <property type="component" value="Chromosome"/>
</dbReference>
<dbReference type="SUPFAM" id="SSF52172">
    <property type="entry name" value="CheY-like"/>
    <property type="match status" value="1"/>
</dbReference>
<feature type="domain" description="Response regulatory" evidence="4">
    <location>
        <begin position="2"/>
        <end position="118"/>
    </location>
</feature>